<keyword evidence="18" id="KW-1185">Reference proteome</keyword>
<dbReference type="SUPFAM" id="SSF48150">
    <property type="entry name" value="DNA-glycosylase"/>
    <property type="match status" value="1"/>
</dbReference>
<accession>A0A1C4AYE8</accession>
<keyword evidence="12" id="KW-0411">Iron-sulfur</keyword>
<keyword evidence="14 15" id="KW-0326">Glycosidase</keyword>
<evidence type="ECO:0000256" key="12">
    <source>
        <dbReference type="ARBA" id="ARBA00023014"/>
    </source>
</evidence>
<evidence type="ECO:0000256" key="9">
    <source>
        <dbReference type="ARBA" id="ARBA00022763"/>
    </source>
</evidence>
<dbReference type="InterPro" id="IPR015797">
    <property type="entry name" value="NUDIX_hydrolase-like_dom_sf"/>
</dbReference>
<dbReference type="PANTHER" id="PTHR42944">
    <property type="entry name" value="ADENINE DNA GLYCOSYLASE"/>
    <property type="match status" value="1"/>
</dbReference>
<dbReference type="GO" id="GO:0000701">
    <property type="term" value="F:purine-specific mismatch base pair DNA N-glycosylase activity"/>
    <property type="evidence" value="ECO:0007669"/>
    <property type="project" value="UniProtKB-EC"/>
</dbReference>
<dbReference type="GO" id="GO:0046872">
    <property type="term" value="F:metal ion binding"/>
    <property type="evidence" value="ECO:0007669"/>
    <property type="project" value="UniProtKB-UniRule"/>
</dbReference>
<dbReference type="Pfam" id="PF14815">
    <property type="entry name" value="NUDIX_4"/>
    <property type="match status" value="1"/>
</dbReference>
<comment type="subunit">
    <text evidence="4">Monomer.</text>
</comment>
<keyword evidence="10" id="KW-0378">Hydrolase</keyword>
<evidence type="ECO:0000256" key="7">
    <source>
        <dbReference type="ARBA" id="ARBA00022485"/>
    </source>
</evidence>
<dbReference type="Gene3D" id="3.90.79.10">
    <property type="entry name" value="Nucleoside Triphosphate Pyrophosphohydrolase"/>
    <property type="match status" value="1"/>
</dbReference>
<gene>
    <name evidence="17" type="ORF">GA0061081_103197</name>
</gene>
<evidence type="ECO:0000256" key="5">
    <source>
        <dbReference type="ARBA" id="ARBA00012045"/>
    </source>
</evidence>
<evidence type="ECO:0000256" key="6">
    <source>
        <dbReference type="ARBA" id="ARBA00022023"/>
    </source>
</evidence>
<reference evidence="18" key="1">
    <citation type="submission" date="2016-08" db="EMBL/GenBank/DDBJ databases">
        <authorList>
            <person name="Varghese N."/>
            <person name="Submissions Spin"/>
        </authorList>
    </citation>
    <scope>NUCLEOTIDE SEQUENCE [LARGE SCALE GENOMIC DNA]</scope>
    <source>
        <strain evidence="18">R-53248</strain>
    </source>
</reference>
<proteinExistence type="inferred from homology"/>
<dbReference type="GO" id="GO:0035485">
    <property type="term" value="F:adenine/guanine mispair binding"/>
    <property type="evidence" value="ECO:0007669"/>
    <property type="project" value="TreeGrafter"/>
</dbReference>
<evidence type="ECO:0000256" key="10">
    <source>
        <dbReference type="ARBA" id="ARBA00022801"/>
    </source>
</evidence>
<dbReference type="InterPro" id="IPR003651">
    <property type="entry name" value="Endonuclease3_FeS-loop_motif"/>
</dbReference>
<dbReference type="InterPro" id="IPR011257">
    <property type="entry name" value="DNA_glycosylase"/>
</dbReference>
<dbReference type="PROSITE" id="PS00764">
    <property type="entry name" value="ENDONUCLEASE_III_1"/>
    <property type="match status" value="1"/>
</dbReference>
<dbReference type="GO" id="GO:0032357">
    <property type="term" value="F:oxidized purine DNA binding"/>
    <property type="evidence" value="ECO:0007669"/>
    <property type="project" value="TreeGrafter"/>
</dbReference>
<evidence type="ECO:0000256" key="8">
    <source>
        <dbReference type="ARBA" id="ARBA00022723"/>
    </source>
</evidence>
<dbReference type="Pfam" id="PF00633">
    <property type="entry name" value="HHH"/>
    <property type="match status" value="1"/>
</dbReference>
<evidence type="ECO:0000313" key="18">
    <source>
        <dbReference type="Proteomes" id="UP000199670"/>
    </source>
</evidence>
<evidence type="ECO:0000256" key="13">
    <source>
        <dbReference type="ARBA" id="ARBA00023204"/>
    </source>
</evidence>
<comment type="catalytic activity">
    <reaction evidence="1 15">
        <text>Hydrolyzes free adenine bases from 7,8-dihydro-8-oxoguanine:adenine mismatched double-stranded DNA, leaving an apurinic site.</text>
        <dbReference type="EC" id="3.2.2.31"/>
    </reaction>
</comment>
<dbReference type="InterPro" id="IPR004035">
    <property type="entry name" value="Endouclease-III_FeS-bd_BS"/>
</dbReference>
<dbReference type="Pfam" id="PF00730">
    <property type="entry name" value="HhH-GPD"/>
    <property type="match status" value="1"/>
</dbReference>
<sequence length="347" mass="40063">MTMQQFSQAVLNWYEQYGRKSLPWQIEKSAYHVWLSEVMLQQTQVATVIPYFNRFIEQFPKVTDLATSPIDDVLHLWTGLGYYARARNLHKAAQMIAEQFNGVFPTQFDDVIALPGVGRSTAGAILSLSQNQHYPILDGNVKRVLTRYFAVKGWPGIKTVENKLWQLSEQVTPQKEVAKFNQAMMDIGAMVCTRTKPKCTLCPLHNHCLAYKNETWQQYPAPKPKKTIPEKTAYFLMLEYHQAIWLEKRPPSGIWGGLYCLPQFSSKQALTDWLKEQGIETTKPKQLIAFRHTFSHFHLDIIPIHCVITNYTKCWDESCGYWYNLNSDNAKIGLATPVYNLLKQTTY</sequence>
<dbReference type="FunFam" id="3.90.79.10:FF:000028">
    <property type="entry name" value="Adenine DNA glycosylase"/>
    <property type="match status" value="1"/>
</dbReference>
<evidence type="ECO:0000256" key="2">
    <source>
        <dbReference type="ARBA" id="ARBA00002933"/>
    </source>
</evidence>
<dbReference type="Proteomes" id="UP000199670">
    <property type="component" value="Unassembled WGS sequence"/>
</dbReference>
<dbReference type="NCBIfam" id="NF008132">
    <property type="entry name" value="PRK10880.1"/>
    <property type="match status" value="1"/>
</dbReference>
<comment type="function">
    <text evidence="2">Adenine glycosylase active on G-A mispairs. MutY also corrects error-prone DNA synthesis past GO lesions which are due to the oxidatively damaged form of guanine: 7,8-dihydro-8-oxoguanine (8-oxo-dGTP).</text>
</comment>
<dbReference type="Gene3D" id="1.10.1670.10">
    <property type="entry name" value="Helix-hairpin-Helix base-excision DNA repair enzymes (C-terminal)"/>
    <property type="match status" value="1"/>
</dbReference>
<dbReference type="EMBL" id="FMAQ01000003">
    <property type="protein sequence ID" value="SCB99650.1"/>
    <property type="molecule type" value="Genomic_DNA"/>
</dbReference>
<dbReference type="InterPro" id="IPR023170">
    <property type="entry name" value="HhH_base_excis_C"/>
</dbReference>
<protein>
    <recommendedName>
        <fullName evidence="6 15">Adenine DNA glycosylase</fullName>
        <ecNumber evidence="5 15">3.2.2.31</ecNumber>
    </recommendedName>
</protein>
<evidence type="ECO:0000256" key="11">
    <source>
        <dbReference type="ARBA" id="ARBA00023004"/>
    </source>
</evidence>
<dbReference type="GO" id="GO:0051539">
    <property type="term" value="F:4 iron, 4 sulfur cluster binding"/>
    <property type="evidence" value="ECO:0007669"/>
    <property type="project" value="UniProtKB-UniRule"/>
</dbReference>
<evidence type="ECO:0000259" key="16">
    <source>
        <dbReference type="SMART" id="SM00478"/>
    </source>
</evidence>
<keyword evidence="11 15" id="KW-0408">Iron</keyword>
<dbReference type="RefSeq" id="WP_091347622.1">
    <property type="nucleotide sequence ID" value="NZ_FMAQ01000003.1"/>
</dbReference>
<dbReference type="InterPro" id="IPR003265">
    <property type="entry name" value="HhH-GPD_domain"/>
</dbReference>
<dbReference type="CDD" id="cd00056">
    <property type="entry name" value="ENDO3c"/>
    <property type="match status" value="1"/>
</dbReference>
<name>A0A1C4AYE8_9GAMM</name>
<dbReference type="GO" id="GO:0006284">
    <property type="term" value="P:base-excision repair"/>
    <property type="evidence" value="ECO:0007669"/>
    <property type="project" value="UniProtKB-UniRule"/>
</dbReference>
<dbReference type="GO" id="GO:0006298">
    <property type="term" value="P:mismatch repair"/>
    <property type="evidence" value="ECO:0007669"/>
    <property type="project" value="TreeGrafter"/>
</dbReference>
<feature type="domain" description="HhH-GPD" evidence="16">
    <location>
        <begin position="39"/>
        <end position="190"/>
    </location>
</feature>
<evidence type="ECO:0000313" key="17">
    <source>
        <dbReference type="EMBL" id="SCB99650.1"/>
    </source>
</evidence>
<evidence type="ECO:0000256" key="4">
    <source>
        <dbReference type="ARBA" id="ARBA00011245"/>
    </source>
</evidence>
<dbReference type="CDD" id="cd03431">
    <property type="entry name" value="NUDIX_DNA_Glycosylase_C-MutY"/>
    <property type="match status" value="1"/>
</dbReference>
<evidence type="ECO:0000256" key="14">
    <source>
        <dbReference type="ARBA" id="ARBA00023295"/>
    </source>
</evidence>
<dbReference type="SMART" id="SM00478">
    <property type="entry name" value="ENDO3c"/>
    <property type="match status" value="1"/>
</dbReference>
<dbReference type="InterPro" id="IPR044298">
    <property type="entry name" value="MIG/MutY"/>
</dbReference>
<dbReference type="FunFam" id="1.10.1670.10:FF:000002">
    <property type="entry name" value="Adenine DNA glycosylase"/>
    <property type="match status" value="1"/>
</dbReference>
<dbReference type="InterPro" id="IPR029119">
    <property type="entry name" value="MutY_C"/>
</dbReference>
<evidence type="ECO:0000256" key="1">
    <source>
        <dbReference type="ARBA" id="ARBA00000843"/>
    </source>
</evidence>
<evidence type="ECO:0000256" key="3">
    <source>
        <dbReference type="ARBA" id="ARBA00008343"/>
    </source>
</evidence>
<dbReference type="NCBIfam" id="TIGR01084">
    <property type="entry name" value="mutY"/>
    <property type="match status" value="1"/>
</dbReference>
<organism evidence="17 18">
    <name type="scientific">Gilliamella bombicola</name>
    <dbReference type="NCBI Taxonomy" id="1798182"/>
    <lineage>
        <taxon>Bacteria</taxon>
        <taxon>Pseudomonadati</taxon>
        <taxon>Pseudomonadota</taxon>
        <taxon>Gammaproteobacteria</taxon>
        <taxon>Orbales</taxon>
        <taxon>Orbaceae</taxon>
        <taxon>Gilliamella</taxon>
    </lineage>
</organism>
<dbReference type="EC" id="3.2.2.31" evidence="5 15"/>
<keyword evidence="9 15" id="KW-0227">DNA damage</keyword>
<dbReference type="GO" id="GO:0034039">
    <property type="term" value="F:8-oxo-7,8-dihydroguanine DNA N-glycosylase activity"/>
    <property type="evidence" value="ECO:0007669"/>
    <property type="project" value="TreeGrafter"/>
</dbReference>
<dbReference type="InterPro" id="IPR005760">
    <property type="entry name" value="A/G_AdeGlyc_MutY"/>
</dbReference>
<dbReference type="STRING" id="1798182.GA0061081_103197"/>
<keyword evidence="7" id="KW-0004">4Fe-4S</keyword>
<dbReference type="AlphaFoldDB" id="A0A1C4AYE8"/>
<evidence type="ECO:0000256" key="15">
    <source>
        <dbReference type="RuleBase" id="RU365096"/>
    </source>
</evidence>
<keyword evidence="13" id="KW-0234">DNA repair</keyword>
<dbReference type="Gene3D" id="1.10.340.30">
    <property type="entry name" value="Hypothetical protein, domain 2"/>
    <property type="match status" value="1"/>
</dbReference>
<keyword evidence="8" id="KW-0479">Metal-binding</keyword>
<dbReference type="SUPFAM" id="SSF55811">
    <property type="entry name" value="Nudix"/>
    <property type="match status" value="1"/>
</dbReference>
<dbReference type="OrthoDB" id="9802365at2"/>
<dbReference type="SMART" id="SM00525">
    <property type="entry name" value="FES"/>
    <property type="match status" value="1"/>
</dbReference>
<dbReference type="PANTHER" id="PTHR42944:SF1">
    <property type="entry name" value="ADENINE DNA GLYCOSYLASE"/>
    <property type="match status" value="1"/>
</dbReference>
<comment type="similarity">
    <text evidence="3 15">Belongs to the Nth/MutY family.</text>
</comment>
<comment type="cofactor">
    <cofactor evidence="15">
        <name>[4Fe-4S] cluster</name>
        <dbReference type="ChEBI" id="CHEBI:49883"/>
    </cofactor>
    <text evidence="15">Binds 1 [4Fe-4S] cluster.</text>
</comment>
<dbReference type="InterPro" id="IPR000445">
    <property type="entry name" value="HhH_motif"/>
</dbReference>
<dbReference type="FunFam" id="1.10.340.30:FF:000002">
    <property type="entry name" value="Adenine DNA glycosylase"/>
    <property type="match status" value="1"/>
</dbReference>